<dbReference type="PRINTS" id="PR00723">
    <property type="entry name" value="SUBTILISIN"/>
</dbReference>
<dbReference type="Pfam" id="PF00082">
    <property type="entry name" value="Peptidase_S8"/>
    <property type="match status" value="1"/>
</dbReference>
<dbReference type="PROSITE" id="PS00138">
    <property type="entry name" value="SUBTILASE_SER"/>
    <property type="match status" value="1"/>
</dbReference>
<dbReference type="OrthoDB" id="178184at2"/>
<dbReference type="AlphaFoldDB" id="A0A5S9F690"/>
<keyword evidence="2 5" id="KW-0645">Protease</keyword>
<keyword evidence="4 5" id="KW-0720">Serine protease</keyword>
<comment type="similarity">
    <text evidence="1 5">Belongs to the peptidase S8 family.</text>
</comment>
<evidence type="ECO:0000313" key="7">
    <source>
        <dbReference type="EMBL" id="BBM86409.1"/>
    </source>
</evidence>
<dbReference type="PANTHER" id="PTHR43806">
    <property type="entry name" value="PEPTIDASE S8"/>
    <property type="match status" value="1"/>
</dbReference>
<feature type="active site" description="Charge relay system" evidence="5">
    <location>
        <position position="164"/>
    </location>
</feature>
<dbReference type="InterPro" id="IPR036852">
    <property type="entry name" value="Peptidase_S8/S53_dom_sf"/>
</dbReference>
<name>A0A5S9F690_UABAM</name>
<dbReference type="CDD" id="cd00306">
    <property type="entry name" value="Peptidases_S8_S53"/>
    <property type="match status" value="1"/>
</dbReference>
<evidence type="ECO:0000256" key="1">
    <source>
        <dbReference type="ARBA" id="ARBA00011073"/>
    </source>
</evidence>
<dbReference type="SUPFAM" id="SSF52743">
    <property type="entry name" value="Subtilisin-like"/>
    <property type="match status" value="1"/>
</dbReference>
<proteinExistence type="inferred from homology"/>
<keyword evidence="3 5" id="KW-0378">Hydrolase</keyword>
<dbReference type="RefSeq" id="WP_151970468.1">
    <property type="nucleotide sequence ID" value="NZ_AP019860.1"/>
</dbReference>
<gene>
    <name evidence="7" type="ORF">UABAM_04795</name>
</gene>
<evidence type="ECO:0000256" key="2">
    <source>
        <dbReference type="ARBA" id="ARBA00022670"/>
    </source>
</evidence>
<organism evidence="7 8">
    <name type="scientific">Uabimicrobium amorphum</name>
    <dbReference type="NCBI Taxonomy" id="2596890"/>
    <lineage>
        <taxon>Bacteria</taxon>
        <taxon>Pseudomonadati</taxon>
        <taxon>Planctomycetota</taxon>
        <taxon>Candidatus Uabimicrobiia</taxon>
        <taxon>Candidatus Uabimicrobiales</taxon>
        <taxon>Candidatus Uabimicrobiaceae</taxon>
        <taxon>Candidatus Uabimicrobium</taxon>
    </lineage>
</organism>
<reference evidence="7 8" key="1">
    <citation type="submission" date="2019-08" db="EMBL/GenBank/DDBJ databases">
        <title>Complete genome sequence of Candidatus Uab amorphum.</title>
        <authorList>
            <person name="Shiratori T."/>
            <person name="Suzuki S."/>
            <person name="Kakizawa Y."/>
            <person name="Ishida K."/>
        </authorList>
    </citation>
    <scope>NUCLEOTIDE SEQUENCE [LARGE SCALE GENOMIC DNA]</scope>
    <source>
        <strain evidence="7 8">SRT547</strain>
    </source>
</reference>
<keyword evidence="8" id="KW-1185">Reference proteome</keyword>
<dbReference type="GO" id="GO:0006508">
    <property type="term" value="P:proteolysis"/>
    <property type="evidence" value="ECO:0007669"/>
    <property type="project" value="UniProtKB-KW"/>
</dbReference>
<protein>
    <submittedName>
        <fullName evidence="7">Subtilase</fullName>
    </submittedName>
</protein>
<dbReference type="InterPro" id="IPR050131">
    <property type="entry name" value="Peptidase_S8_subtilisin-like"/>
</dbReference>
<dbReference type="Gene3D" id="3.40.50.200">
    <property type="entry name" value="Peptidase S8/S53 domain"/>
    <property type="match status" value="1"/>
</dbReference>
<dbReference type="EMBL" id="AP019860">
    <property type="protein sequence ID" value="BBM86409.1"/>
    <property type="molecule type" value="Genomic_DNA"/>
</dbReference>
<evidence type="ECO:0000259" key="6">
    <source>
        <dbReference type="Pfam" id="PF00082"/>
    </source>
</evidence>
<evidence type="ECO:0000256" key="5">
    <source>
        <dbReference type="PROSITE-ProRule" id="PRU01240"/>
    </source>
</evidence>
<dbReference type="InterPro" id="IPR000209">
    <property type="entry name" value="Peptidase_S8/S53_dom"/>
</dbReference>
<feature type="domain" description="Peptidase S8/S53" evidence="6">
    <location>
        <begin position="155"/>
        <end position="441"/>
    </location>
</feature>
<dbReference type="PANTHER" id="PTHR43806:SF11">
    <property type="entry name" value="CEREVISIN-RELATED"/>
    <property type="match status" value="1"/>
</dbReference>
<dbReference type="Proteomes" id="UP000326354">
    <property type="component" value="Chromosome"/>
</dbReference>
<feature type="active site" description="Charge relay system" evidence="5">
    <location>
        <position position="387"/>
    </location>
</feature>
<evidence type="ECO:0000313" key="8">
    <source>
        <dbReference type="Proteomes" id="UP000326354"/>
    </source>
</evidence>
<sequence>MRNTLYFVLFLAVTIIGVHAEEILIKVQNGRAFSQKTLQAGNTTFTITPLSTTRNTMLNNWYVAKSEGISEESPWDIAHQIVTENEQVIYGEPNRPTINKNQRKLAEALQKEFSAKRGYDSDWGHPDNAEVFAWHLENTHSQLKEARKKGNYKSGRRIRVAHFDTGYDPDHVTTPKNVCGDLERNYIKGENEFSAVDPGKKGTLEQPGHGTGTLGILAGNLVQPSGKKFSDYLGGAPEVEIVPVRLSNSVILFQLDAFAKAIDYAVSINCDVVSMSMGGVASKLWAESINNAYERGLVVVTAAGNNVGGGLPTRYLVFPAKFKRVIAVSGVCYDHKPYFKTDPFFFAMQGNWGPEKLMDSAIAAYTPNMPWARLGKHDEIGNGGGTSSATPQVAATAALWLQKYNNFKFAEPWQKVNAVRHALFSSARKDLKDSKKYYGNGVLQSSQALDVQPKTDTEKIKKDDVYSPYLSLLFGWETRDNSQEMISVEMLQLQQNNAKLCELLEDIEGKSQITTQQRQAIFSEIQNIPEASEALRQLTK</sequence>
<dbReference type="InterPro" id="IPR015500">
    <property type="entry name" value="Peptidase_S8_subtilisin-rel"/>
</dbReference>
<dbReference type="InterPro" id="IPR023828">
    <property type="entry name" value="Peptidase_S8_Ser-AS"/>
</dbReference>
<evidence type="ECO:0000256" key="4">
    <source>
        <dbReference type="ARBA" id="ARBA00022825"/>
    </source>
</evidence>
<dbReference type="GO" id="GO:0004252">
    <property type="term" value="F:serine-type endopeptidase activity"/>
    <property type="evidence" value="ECO:0007669"/>
    <property type="project" value="UniProtKB-UniRule"/>
</dbReference>
<evidence type="ECO:0000256" key="3">
    <source>
        <dbReference type="ARBA" id="ARBA00022801"/>
    </source>
</evidence>
<accession>A0A5S9F690</accession>
<dbReference type="KEGG" id="uam:UABAM_04795"/>
<dbReference type="PROSITE" id="PS51892">
    <property type="entry name" value="SUBTILASE"/>
    <property type="match status" value="1"/>
</dbReference>
<feature type="active site" description="Charge relay system" evidence="5">
    <location>
        <position position="209"/>
    </location>
</feature>